<keyword evidence="2" id="KW-1185">Reference proteome</keyword>
<reference evidence="1 2" key="1">
    <citation type="journal article" date="2022" name="DNA Res.">
        <title>Chromosomal-level genome assembly of the orchid tree Bauhinia variegata (Leguminosae; Cercidoideae) supports the allotetraploid origin hypothesis of Bauhinia.</title>
        <authorList>
            <person name="Zhong Y."/>
            <person name="Chen Y."/>
            <person name="Zheng D."/>
            <person name="Pang J."/>
            <person name="Liu Y."/>
            <person name="Luo S."/>
            <person name="Meng S."/>
            <person name="Qian L."/>
            <person name="Wei D."/>
            <person name="Dai S."/>
            <person name="Zhou R."/>
        </authorList>
    </citation>
    <scope>NUCLEOTIDE SEQUENCE [LARGE SCALE GENOMIC DNA]</scope>
    <source>
        <strain evidence="1">BV-YZ2020</strain>
    </source>
</reference>
<accession>A0ACB9PRE2</accession>
<name>A0ACB9PRE2_BAUVA</name>
<dbReference type="Proteomes" id="UP000828941">
    <property type="component" value="Chromosome 3"/>
</dbReference>
<protein>
    <submittedName>
        <fullName evidence="1">Uncharacterized protein</fullName>
    </submittedName>
</protein>
<evidence type="ECO:0000313" key="2">
    <source>
        <dbReference type="Proteomes" id="UP000828941"/>
    </source>
</evidence>
<dbReference type="EMBL" id="CM039428">
    <property type="protein sequence ID" value="KAI4351083.1"/>
    <property type="molecule type" value="Genomic_DNA"/>
</dbReference>
<evidence type="ECO:0000313" key="1">
    <source>
        <dbReference type="EMBL" id="KAI4351083.1"/>
    </source>
</evidence>
<proteinExistence type="predicted"/>
<comment type="caution">
    <text evidence="1">The sequence shown here is derived from an EMBL/GenBank/DDBJ whole genome shotgun (WGS) entry which is preliminary data.</text>
</comment>
<sequence length="113" mass="13030">MSLGGAKYFVSFIDDYSRRCWVYPIKRKADVFSVFKMYKAQLELESGKKIKCLRSDNGGEYTSKEFAEFCDQEDIKKQFTTAYTPQQNGVAERMNRTLLKRTRAMLGAAGLEK</sequence>
<gene>
    <name evidence="1" type="ORF">L6164_005468</name>
</gene>
<organism evidence="1 2">
    <name type="scientific">Bauhinia variegata</name>
    <name type="common">Purple orchid tree</name>
    <name type="synonym">Phanera variegata</name>
    <dbReference type="NCBI Taxonomy" id="167791"/>
    <lineage>
        <taxon>Eukaryota</taxon>
        <taxon>Viridiplantae</taxon>
        <taxon>Streptophyta</taxon>
        <taxon>Embryophyta</taxon>
        <taxon>Tracheophyta</taxon>
        <taxon>Spermatophyta</taxon>
        <taxon>Magnoliopsida</taxon>
        <taxon>eudicotyledons</taxon>
        <taxon>Gunneridae</taxon>
        <taxon>Pentapetalae</taxon>
        <taxon>rosids</taxon>
        <taxon>fabids</taxon>
        <taxon>Fabales</taxon>
        <taxon>Fabaceae</taxon>
        <taxon>Cercidoideae</taxon>
        <taxon>Cercideae</taxon>
        <taxon>Bauhiniinae</taxon>
        <taxon>Bauhinia</taxon>
    </lineage>
</organism>